<dbReference type="EMBL" id="MAAF01000013">
    <property type="protein sequence ID" value="OUR84592.1"/>
    <property type="molecule type" value="Genomic_DNA"/>
</dbReference>
<evidence type="ECO:0000256" key="1">
    <source>
        <dbReference type="SAM" id="Phobius"/>
    </source>
</evidence>
<feature type="transmembrane region" description="Helical" evidence="1">
    <location>
        <begin position="20"/>
        <end position="52"/>
    </location>
</feature>
<sequence>MVFKRSSSAVYGYLGKRFEMAFGLGLILFVTVIENILPSAVATILFVAVLLIRLPSTLKGLDEFSDSQVTIDENTITMTTKEGDTQYQLDDFKILLFKKRAKNITVFVLMSENQGVKFEYYQQMNELFEILVHRIMLQKEVPWWQRL</sequence>
<keyword evidence="1" id="KW-0472">Membrane</keyword>
<evidence type="ECO:0008006" key="4">
    <source>
        <dbReference type="Google" id="ProtNLM"/>
    </source>
</evidence>
<comment type="caution">
    <text evidence="2">The sequence shown here is derived from an EMBL/GenBank/DDBJ whole genome shotgun (WGS) entry which is preliminary data.</text>
</comment>
<dbReference type="Proteomes" id="UP000243053">
    <property type="component" value="Unassembled WGS sequence"/>
</dbReference>
<dbReference type="AlphaFoldDB" id="A0A1Y5EPE9"/>
<protein>
    <recommendedName>
        <fullName evidence="4">YcxB-like protein domain-containing protein</fullName>
    </recommendedName>
</protein>
<keyword evidence="1" id="KW-1133">Transmembrane helix</keyword>
<gene>
    <name evidence="2" type="ORF">A9Q75_02250</name>
</gene>
<name>A0A1Y5EPE9_COLPS</name>
<proteinExistence type="predicted"/>
<organism evidence="2 3">
    <name type="scientific">Colwellia psychrerythraea</name>
    <name type="common">Vibrio psychroerythus</name>
    <dbReference type="NCBI Taxonomy" id="28229"/>
    <lineage>
        <taxon>Bacteria</taxon>
        <taxon>Pseudomonadati</taxon>
        <taxon>Pseudomonadota</taxon>
        <taxon>Gammaproteobacteria</taxon>
        <taxon>Alteromonadales</taxon>
        <taxon>Colwelliaceae</taxon>
        <taxon>Colwellia</taxon>
    </lineage>
</organism>
<keyword evidence="1" id="KW-0812">Transmembrane</keyword>
<evidence type="ECO:0000313" key="3">
    <source>
        <dbReference type="Proteomes" id="UP000243053"/>
    </source>
</evidence>
<evidence type="ECO:0000313" key="2">
    <source>
        <dbReference type="EMBL" id="OUR84592.1"/>
    </source>
</evidence>
<accession>A0A1Y5EPE9</accession>
<reference evidence="3" key="1">
    <citation type="journal article" date="2017" name="Proc. Natl. Acad. Sci. U.S.A.">
        <title>Simulation of Deepwater Horizon oil plume reveals substrate specialization within a complex community of hydrocarbon degraders.</title>
        <authorList>
            <person name="Hu P."/>
            <person name="Dubinsky E.A."/>
            <person name="Probst A.J."/>
            <person name="Wang J."/>
            <person name="Sieber C.M.K."/>
            <person name="Tom L.M."/>
            <person name="Gardinali P."/>
            <person name="Banfield J.F."/>
            <person name="Atlas R.M."/>
            <person name="Andersen G.L."/>
        </authorList>
    </citation>
    <scope>NUCLEOTIDE SEQUENCE [LARGE SCALE GENOMIC DNA]</scope>
</reference>